<evidence type="ECO:0000313" key="7">
    <source>
        <dbReference type="EMBL" id="PWK59329.1"/>
    </source>
</evidence>
<dbReference type="EMBL" id="QGGW01000008">
    <property type="protein sequence ID" value="PWK59329.1"/>
    <property type="molecule type" value="Genomic_DNA"/>
</dbReference>
<dbReference type="InterPro" id="IPR035952">
    <property type="entry name" value="Rhomboid-like_sf"/>
</dbReference>
<feature type="transmembrane region" description="Helical" evidence="5">
    <location>
        <begin position="139"/>
        <end position="159"/>
    </location>
</feature>
<accession>A0A316GEA6</accession>
<dbReference type="GO" id="GO:0016020">
    <property type="term" value="C:membrane"/>
    <property type="evidence" value="ECO:0007669"/>
    <property type="project" value="UniProtKB-SubCell"/>
</dbReference>
<feature type="transmembrane region" description="Helical" evidence="5">
    <location>
        <begin position="171"/>
        <end position="189"/>
    </location>
</feature>
<evidence type="ECO:0000256" key="2">
    <source>
        <dbReference type="ARBA" id="ARBA00022692"/>
    </source>
</evidence>
<dbReference type="Gene3D" id="1.20.1540.10">
    <property type="entry name" value="Rhomboid-like"/>
    <property type="match status" value="1"/>
</dbReference>
<keyword evidence="8" id="KW-1185">Reference proteome</keyword>
<dbReference type="GO" id="GO:0004252">
    <property type="term" value="F:serine-type endopeptidase activity"/>
    <property type="evidence" value="ECO:0007669"/>
    <property type="project" value="InterPro"/>
</dbReference>
<dbReference type="AlphaFoldDB" id="A0A316GEA6"/>
<dbReference type="SUPFAM" id="SSF144091">
    <property type="entry name" value="Rhomboid-like"/>
    <property type="match status" value="1"/>
</dbReference>
<feature type="transmembrane region" description="Helical" evidence="5">
    <location>
        <begin position="12"/>
        <end position="33"/>
    </location>
</feature>
<protein>
    <submittedName>
        <fullName evidence="7">Rhomboid family protein</fullName>
    </submittedName>
</protein>
<keyword evidence="4 5" id="KW-0472">Membrane</keyword>
<proteinExistence type="predicted"/>
<dbReference type="RefSeq" id="WP_109669701.1">
    <property type="nucleotide sequence ID" value="NZ_QGGW01000008.1"/>
</dbReference>
<dbReference type="InterPro" id="IPR022764">
    <property type="entry name" value="Peptidase_S54_rhomboid_dom"/>
</dbReference>
<keyword evidence="3 5" id="KW-1133">Transmembrane helix</keyword>
<feature type="transmembrane region" description="Helical" evidence="5">
    <location>
        <begin position="78"/>
        <end position="100"/>
    </location>
</feature>
<gene>
    <name evidence="7" type="ORF">C7455_10897</name>
</gene>
<comment type="subcellular location">
    <subcellularLocation>
        <location evidence="1">Membrane</location>
        <topology evidence="1">Multi-pass membrane protein</topology>
    </subcellularLocation>
</comment>
<feature type="transmembrane region" description="Helical" evidence="5">
    <location>
        <begin position="112"/>
        <end position="133"/>
    </location>
</feature>
<evidence type="ECO:0000259" key="6">
    <source>
        <dbReference type="Pfam" id="PF01694"/>
    </source>
</evidence>
<reference evidence="7 8" key="1">
    <citation type="submission" date="2018-05" db="EMBL/GenBank/DDBJ databases">
        <title>Genomic Encyclopedia of Type Strains, Phase IV (KMG-IV): sequencing the most valuable type-strain genomes for metagenomic binning, comparative biology and taxonomic classification.</title>
        <authorList>
            <person name="Goeker M."/>
        </authorList>
    </citation>
    <scope>NUCLEOTIDE SEQUENCE [LARGE SCALE GENOMIC DNA]</scope>
    <source>
        <strain evidence="7 8">DSM 16097</strain>
    </source>
</reference>
<organism evidence="7 8">
    <name type="scientific">Roseicyclus mahoneyensis</name>
    <dbReference type="NCBI Taxonomy" id="164332"/>
    <lineage>
        <taxon>Bacteria</taxon>
        <taxon>Pseudomonadati</taxon>
        <taxon>Pseudomonadota</taxon>
        <taxon>Alphaproteobacteria</taxon>
        <taxon>Rhodobacterales</taxon>
        <taxon>Roseobacteraceae</taxon>
        <taxon>Roseicyclus</taxon>
    </lineage>
</organism>
<evidence type="ECO:0000256" key="5">
    <source>
        <dbReference type="SAM" id="Phobius"/>
    </source>
</evidence>
<evidence type="ECO:0000256" key="1">
    <source>
        <dbReference type="ARBA" id="ARBA00004141"/>
    </source>
</evidence>
<feature type="transmembrane region" description="Helical" evidence="5">
    <location>
        <begin position="195"/>
        <end position="217"/>
    </location>
</feature>
<evidence type="ECO:0000313" key="8">
    <source>
        <dbReference type="Proteomes" id="UP000245708"/>
    </source>
</evidence>
<evidence type="ECO:0000256" key="4">
    <source>
        <dbReference type="ARBA" id="ARBA00023136"/>
    </source>
</evidence>
<sequence>MDKHSVSPFNALPPVVVALAVVIAGLELMFQAATAGVLGGQGGVGWRLNAIRDYGIFDEIGRFMWVNNVWPASELLRLVTYPLIHTGFAHAAFVVVFILAIGKMVAEVFSPLAFVALFLGSAIVGALGFVTLMNSPYPLVGGYPGVYGLIGAFTFILWTREHLRGGPGYRAFGLIGALLAIQLLFGVIQGEFGNVAADLSGFVAGFTMSFVVSPGGWRRVLDKLRLR</sequence>
<keyword evidence="2 5" id="KW-0812">Transmembrane</keyword>
<feature type="domain" description="Peptidase S54 rhomboid" evidence="6">
    <location>
        <begin position="73"/>
        <end position="213"/>
    </location>
</feature>
<comment type="caution">
    <text evidence="7">The sequence shown here is derived from an EMBL/GenBank/DDBJ whole genome shotgun (WGS) entry which is preliminary data.</text>
</comment>
<dbReference type="OrthoDB" id="7836448at2"/>
<dbReference type="Proteomes" id="UP000245708">
    <property type="component" value="Unassembled WGS sequence"/>
</dbReference>
<evidence type="ECO:0000256" key="3">
    <source>
        <dbReference type="ARBA" id="ARBA00022989"/>
    </source>
</evidence>
<dbReference type="Pfam" id="PF01694">
    <property type="entry name" value="Rhomboid"/>
    <property type="match status" value="1"/>
</dbReference>
<name>A0A316GEA6_9RHOB</name>